<dbReference type="PRINTS" id="PR00364">
    <property type="entry name" value="DISEASERSIST"/>
</dbReference>
<evidence type="ECO:0000259" key="8">
    <source>
        <dbReference type="Pfam" id="PF23559"/>
    </source>
</evidence>
<dbReference type="InterPro" id="IPR036388">
    <property type="entry name" value="WH-like_DNA-bd_sf"/>
</dbReference>
<dbReference type="PANTHER" id="PTHR23155:SF1045">
    <property type="entry name" value="OS12G0204800 PROTEIN"/>
    <property type="match status" value="1"/>
</dbReference>
<proteinExistence type="inferred from homology"/>
<dbReference type="FunFam" id="3.40.50.300:FF:001091">
    <property type="entry name" value="Probable disease resistance protein At1g61300"/>
    <property type="match status" value="1"/>
</dbReference>
<comment type="caution">
    <text evidence="9">The sequence shown here is derived from an EMBL/GenBank/DDBJ whole genome shotgun (WGS) entry which is preliminary data.</text>
</comment>
<evidence type="ECO:0000256" key="2">
    <source>
        <dbReference type="ARBA" id="ARBA00022614"/>
    </source>
</evidence>
<feature type="domain" description="Disease resistance N-terminal" evidence="7">
    <location>
        <begin position="45"/>
        <end position="106"/>
    </location>
</feature>
<evidence type="ECO:0000313" key="9">
    <source>
        <dbReference type="EMBL" id="OEL20012.1"/>
    </source>
</evidence>
<evidence type="ECO:0000256" key="3">
    <source>
        <dbReference type="ARBA" id="ARBA00022737"/>
    </source>
</evidence>
<reference evidence="9 10" key="1">
    <citation type="submission" date="2016-09" db="EMBL/GenBank/DDBJ databases">
        <title>The draft genome of Dichanthelium oligosanthes: A C3 panicoid grass species.</title>
        <authorList>
            <person name="Studer A.J."/>
            <person name="Schnable J.C."/>
            <person name="Brutnell T.P."/>
        </authorList>
    </citation>
    <scope>NUCLEOTIDE SEQUENCE [LARGE SCALE GENOMIC DNA]</scope>
    <source>
        <strain evidence="10">cv. Kellogg 1175</strain>
        <tissue evidence="9">Leaf</tissue>
    </source>
</reference>
<dbReference type="SUPFAM" id="SSF52058">
    <property type="entry name" value="L domain-like"/>
    <property type="match status" value="1"/>
</dbReference>
<evidence type="ECO:0000256" key="5">
    <source>
        <dbReference type="ARBA" id="ARBA00022821"/>
    </source>
</evidence>
<dbReference type="GO" id="GO:0043531">
    <property type="term" value="F:ADP binding"/>
    <property type="evidence" value="ECO:0007669"/>
    <property type="project" value="InterPro"/>
</dbReference>
<keyword evidence="2" id="KW-0433">Leucine-rich repeat</keyword>
<dbReference type="Gene3D" id="3.40.50.300">
    <property type="entry name" value="P-loop containing nucleotide triphosphate hydrolases"/>
    <property type="match status" value="1"/>
</dbReference>
<dbReference type="Proteomes" id="UP000095767">
    <property type="component" value="Unassembled WGS sequence"/>
</dbReference>
<dbReference type="SUPFAM" id="SSF52540">
    <property type="entry name" value="P-loop containing nucleoside triphosphate hydrolases"/>
    <property type="match status" value="1"/>
</dbReference>
<dbReference type="OrthoDB" id="777063at2759"/>
<evidence type="ECO:0000313" key="10">
    <source>
        <dbReference type="Proteomes" id="UP000095767"/>
    </source>
</evidence>
<dbReference type="InterPro" id="IPR027417">
    <property type="entry name" value="P-loop_NTPase"/>
</dbReference>
<dbReference type="InterPro" id="IPR044974">
    <property type="entry name" value="Disease_R_plants"/>
</dbReference>
<dbReference type="GO" id="GO:0098542">
    <property type="term" value="P:defense response to other organism"/>
    <property type="evidence" value="ECO:0007669"/>
    <property type="project" value="TreeGrafter"/>
</dbReference>
<dbReference type="EMBL" id="LWDX02051945">
    <property type="protein sequence ID" value="OEL20012.1"/>
    <property type="molecule type" value="Genomic_DNA"/>
</dbReference>
<evidence type="ECO:0000259" key="7">
    <source>
        <dbReference type="Pfam" id="PF18052"/>
    </source>
</evidence>
<dbReference type="Gene3D" id="1.20.5.4130">
    <property type="match status" value="1"/>
</dbReference>
<comment type="similarity">
    <text evidence="1">Belongs to the disease resistance NB-LRR family.</text>
</comment>
<dbReference type="Gene3D" id="1.10.10.10">
    <property type="entry name" value="Winged helix-like DNA-binding domain superfamily/Winged helix DNA-binding domain"/>
    <property type="match status" value="1"/>
</dbReference>
<dbReference type="Gene3D" id="3.80.10.10">
    <property type="entry name" value="Ribonuclease Inhibitor"/>
    <property type="match status" value="1"/>
</dbReference>
<dbReference type="Pfam" id="PF00931">
    <property type="entry name" value="NB-ARC"/>
    <property type="match status" value="1"/>
</dbReference>
<dbReference type="AlphaFoldDB" id="A0A1E5V4C8"/>
<keyword evidence="10" id="KW-1185">Reference proteome</keyword>
<keyword evidence="3" id="KW-0677">Repeat</keyword>
<evidence type="ECO:0000256" key="1">
    <source>
        <dbReference type="ARBA" id="ARBA00008894"/>
    </source>
</evidence>
<feature type="domain" description="NB-ARC" evidence="6">
    <location>
        <begin position="222"/>
        <end position="380"/>
    </location>
</feature>
<sequence length="986" mass="110595">MAPATALAVFAGKSVAASVIKEIISKAFGYLNGYLGAETMAELKRRLDKGMPKIQAVLGIASPDQVRDKALDAWFWQLRDAVEKAEDAIDELEYYTLEEKAHDRKVSDWGSSFAKMKHKAAKQVKNIETVKAFTHRGTLKRLRKAVEDLDRAAESAMDFFTLAEHLTKGCTSSLEGPSLNRDRETASKLTSTEVFGRHKEKELLIRWLTNTSCEDAEIEVSSNHVSIVSIVGHGGMGKTTLAQLVCQDDSVKTHFGIVIWACVSTSFDATTVTTKILESAQCATPNANTLDALQKMLEEKVKSVKFLLILDDVWDDEKIDQWEKLFAPLKEGKSGSKILLTTRMRSVANLAARALASKNDCLALHGLEEDENIELFNRYADASDSFQDDPTLRLLGEQIAKNLRGCPLVTKVVASHLRDNLTFEYWSNFLHQKLEHFGGTAEDIMNVLKLSYYHLPPDMQSCFRYCSMFPQDFVFDKEQLVKMWVSSGLTISQVAVGSESPINTGEQYLDQLTRKSFFDHAIRFGKEKYIMHDLMHDLAKYVSSGECARIVDVANLENVASTVRHIRIKHTNNLPVEKIMDITHLENLRTIVIKDWGPLTNKVTLDIVEQLVERSKSLRLFQTDLQHTSHFVGKLAMLKHLRFVGFMFIPPENICGVFKLYHLTTLECRHLRIEGKQLRDFVEPCMSSSSGTRSLHCPEKLVQNLVRLEVKRVGSCEQLLGLEKFVTLEELKLGSLPRLKKVGRELDVSGSECTELFWPPNLCKLEVTDCPKLKELPLLPPSLRGLYIRKIGLTKLPGKGKPLLERSLFELKQCESLSSLGWLESLPPISCLTISRCSKLPDAEPSLNLDVSGGREEHLVVPRSTLQLDILDIDLPSLLLVEPLNSLCQTKYLGIECTSGMESVPEGWLLQNRSSLKSLRSALLPQISKVIWSQVLGIAAIEHTRPLLSREIDPNVRLQTPITSRSALLSERIRSLELPLGAGEQV</sequence>
<dbReference type="PANTHER" id="PTHR23155">
    <property type="entry name" value="DISEASE RESISTANCE PROTEIN RP"/>
    <property type="match status" value="1"/>
</dbReference>
<gene>
    <name evidence="9" type="ORF">BAE44_0018966</name>
</gene>
<dbReference type="Pfam" id="PF23559">
    <property type="entry name" value="WHD_DRP"/>
    <property type="match status" value="1"/>
</dbReference>
<evidence type="ECO:0000259" key="6">
    <source>
        <dbReference type="Pfam" id="PF00931"/>
    </source>
</evidence>
<organism evidence="9 10">
    <name type="scientific">Dichanthelium oligosanthes</name>
    <dbReference type="NCBI Taxonomy" id="888268"/>
    <lineage>
        <taxon>Eukaryota</taxon>
        <taxon>Viridiplantae</taxon>
        <taxon>Streptophyta</taxon>
        <taxon>Embryophyta</taxon>
        <taxon>Tracheophyta</taxon>
        <taxon>Spermatophyta</taxon>
        <taxon>Magnoliopsida</taxon>
        <taxon>Liliopsida</taxon>
        <taxon>Poales</taxon>
        <taxon>Poaceae</taxon>
        <taxon>PACMAD clade</taxon>
        <taxon>Panicoideae</taxon>
        <taxon>Panicodae</taxon>
        <taxon>Paniceae</taxon>
        <taxon>Dichantheliinae</taxon>
        <taxon>Dichanthelium</taxon>
    </lineage>
</organism>
<feature type="domain" description="Disease resistance protein winged helix" evidence="8">
    <location>
        <begin position="468"/>
        <end position="539"/>
    </location>
</feature>
<evidence type="ECO:0000256" key="4">
    <source>
        <dbReference type="ARBA" id="ARBA00022741"/>
    </source>
</evidence>
<keyword evidence="5" id="KW-0611">Plant defense</keyword>
<accession>A0A1E5V4C8</accession>
<dbReference type="InterPro" id="IPR002182">
    <property type="entry name" value="NB-ARC"/>
</dbReference>
<dbReference type="InterPro" id="IPR058922">
    <property type="entry name" value="WHD_DRP"/>
</dbReference>
<dbReference type="InterPro" id="IPR041118">
    <property type="entry name" value="Rx_N"/>
</dbReference>
<dbReference type="InterPro" id="IPR032675">
    <property type="entry name" value="LRR_dom_sf"/>
</dbReference>
<protein>
    <submittedName>
        <fullName evidence="9">Putative disease resistance protein RGA4</fullName>
    </submittedName>
</protein>
<name>A0A1E5V4C8_9POAL</name>
<dbReference type="Pfam" id="PF18052">
    <property type="entry name" value="Rx_N"/>
    <property type="match status" value="1"/>
</dbReference>
<keyword evidence="4" id="KW-0547">Nucleotide-binding</keyword>